<dbReference type="GeneID" id="99737256"/>
<dbReference type="STRING" id="574096.HA38_00360"/>
<gene>
    <name evidence="3" type="ORF">C7431_101284</name>
    <name evidence="2" type="ORF">KYI95_03880</name>
</gene>
<protein>
    <submittedName>
        <fullName evidence="3">Uncharacterized protein</fullName>
    </submittedName>
</protein>
<sequence length="317" mass="34821">MKLWLPAIATLFMAFTAQAENYRVVYSPSLELEVYIDNVAGKTPDEWCQETLPLRIVSGKGQDAEVLKTFLPRVGTLLANQCNDLDVLPWQMTNSEGNVLASGSASKLQNWRLIVNTDAKATAPAQSAVSPSLSRPADGTPLQHFALPNGCRFRTAWDARGLAMFVPDIGKQQCSAEGWLEGKSDITLSGGAQPQTLAISFYQGYPIANLTLSDQHLQIVDVNNQRMILARSDAPDSWMVLPFDVQQHLWRFDGTLLIKADKTAAQQNASALTSRITALRSRWATGMTSSQKVNVLLVDALRADRVDPAEGAWRNIH</sequence>
<evidence type="ECO:0000256" key="1">
    <source>
        <dbReference type="SAM" id="SignalP"/>
    </source>
</evidence>
<dbReference type="Proteomes" id="UP001197236">
    <property type="component" value="Unassembled WGS sequence"/>
</dbReference>
<organism evidence="3 4">
    <name type="scientific">Pantoea allii</name>
    <dbReference type="NCBI Taxonomy" id="574096"/>
    <lineage>
        <taxon>Bacteria</taxon>
        <taxon>Pseudomonadati</taxon>
        <taxon>Pseudomonadota</taxon>
        <taxon>Gammaproteobacteria</taxon>
        <taxon>Enterobacterales</taxon>
        <taxon>Erwiniaceae</taxon>
        <taxon>Pantoea</taxon>
    </lineage>
</organism>
<dbReference type="EMBL" id="QGHF01000001">
    <property type="protein sequence ID" value="PWL00478.1"/>
    <property type="molecule type" value="Genomic_DNA"/>
</dbReference>
<dbReference type="AlphaFoldDB" id="A0A2V2BMN8"/>
<dbReference type="OrthoDB" id="6515265at2"/>
<comment type="caution">
    <text evidence="3">The sequence shown here is derived from an EMBL/GenBank/DDBJ whole genome shotgun (WGS) entry which is preliminary data.</text>
</comment>
<reference evidence="3 4" key="1">
    <citation type="submission" date="2018-05" db="EMBL/GenBank/DDBJ databases">
        <title>Genomic Encyclopedia of Type Strains, Phase IV (KMG-V): Genome sequencing to study the core and pangenomes of soil and plant-associated prokaryotes.</title>
        <authorList>
            <person name="Whitman W."/>
        </authorList>
    </citation>
    <scope>NUCLEOTIDE SEQUENCE [LARGE SCALE GENOMIC DNA]</scope>
    <source>
        <strain evidence="3 4">PNA 200-10</strain>
    </source>
</reference>
<evidence type="ECO:0000313" key="5">
    <source>
        <dbReference type="Proteomes" id="UP001197236"/>
    </source>
</evidence>
<proteinExistence type="predicted"/>
<evidence type="ECO:0000313" key="2">
    <source>
        <dbReference type="EMBL" id="MBW1256351.1"/>
    </source>
</evidence>
<keyword evidence="5" id="KW-1185">Reference proteome</keyword>
<accession>A0A2V2BMN8</accession>
<evidence type="ECO:0000313" key="4">
    <source>
        <dbReference type="Proteomes" id="UP000245981"/>
    </source>
</evidence>
<dbReference type="EMBL" id="JAHVXZ010000001">
    <property type="protein sequence ID" value="MBW1256351.1"/>
    <property type="molecule type" value="Genomic_DNA"/>
</dbReference>
<feature type="chain" id="PRO_5015983222" evidence="1">
    <location>
        <begin position="20"/>
        <end position="317"/>
    </location>
</feature>
<name>A0A2V2BMN8_9GAMM</name>
<dbReference type="RefSeq" id="WP_109716211.1">
    <property type="nucleotide sequence ID" value="NZ_CP125958.1"/>
</dbReference>
<feature type="signal peptide" evidence="1">
    <location>
        <begin position="1"/>
        <end position="19"/>
    </location>
</feature>
<keyword evidence="1" id="KW-0732">Signal</keyword>
<dbReference type="Proteomes" id="UP000245981">
    <property type="component" value="Unassembled WGS sequence"/>
</dbReference>
<reference evidence="2 5" key="2">
    <citation type="submission" date="2021-07" db="EMBL/GenBank/DDBJ databases">
        <title>A novel phosphonate cluster across the Pantoea species complex is important for pathogenicity in onion.</title>
        <authorList>
            <person name="Zhao M."/>
            <person name="Stice S."/>
            <person name="Shin G.Y."/>
            <person name="Coutinho T."/>
            <person name="Gitaitis R."/>
            <person name="Kvitko B."/>
            <person name="Dutta B."/>
        </authorList>
    </citation>
    <scope>NUCLEOTIDE SEQUENCE [LARGE SCALE GENOMIC DNA]</scope>
    <source>
        <strain evidence="2 5">BD 382</strain>
    </source>
</reference>
<evidence type="ECO:0000313" key="3">
    <source>
        <dbReference type="EMBL" id="PWL00478.1"/>
    </source>
</evidence>